<dbReference type="Gene3D" id="3.30.450.20">
    <property type="entry name" value="PAS domain"/>
    <property type="match status" value="1"/>
</dbReference>
<evidence type="ECO:0000256" key="2">
    <source>
        <dbReference type="ARBA" id="ARBA00012528"/>
    </source>
</evidence>
<evidence type="ECO:0000259" key="11">
    <source>
        <dbReference type="PROSITE" id="PS50887"/>
    </source>
</evidence>
<feature type="domain" description="HAMP" evidence="10">
    <location>
        <begin position="292"/>
        <end position="348"/>
    </location>
</feature>
<comment type="catalytic activity">
    <reaction evidence="7">
        <text>2 GTP = 3',3'-c-di-GMP + 2 diphosphate</text>
        <dbReference type="Rhea" id="RHEA:24898"/>
        <dbReference type="ChEBI" id="CHEBI:33019"/>
        <dbReference type="ChEBI" id="CHEBI:37565"/>
        <dbReference type="ChEBI" id="CHEBI:58805"/>
        <dbReference type="EC" id="2.7.7.65"/>
    </reaction>
</comment>
<comment type="subcellular location">
    <subcellularLocation>
        <location evidence="1">Cell membrane</location>
        <topology evidence="1">Multi-pass membrane protein</topology>
    </subcellularLocation>
</comment>
<dbReference type="InterPro" id="IPR033479">
    <property type="entry name" value="dCache_1"/>
</dbReference>
<feature type="transmembrane region" description="Helical" evidence="9">
    <location>
        <begin position="268"/>
        <end position="288"/>
    </location>
</feature>
<dbReference type="InterPro" id="IPR050469">
    <property type="entry name" value="Diguanylate_Cyclase"/>
</dbReference>
<dbReference type="PROSITE" id="PS50885">
    <property type="entry name" value="HAMP"/>
    <property type="match status" value="1"/>
</dbReference>
<dbReference type="SMART" id="SM00267">
    <property type="entry name" value="GGDEF"/>
    <property type="match status" value="1"/>
</dbReference>
<organism evidence="12">
    <name type="scientific">Nitratidesulfovibrio vulgaris (strain DSM 19637 / Miyazaki F)</name>
    <name type="common">Desulfovibrio vulgaris</name>
    <dbReference type="NCBI Taxonomy" id="883"/>
    <lineage>
        <taxon>Bacteria</taxon>
        <taxon>Pseudomonadati</taxon>
        <taxon>Thermodesulfobacteriota</taxon>
        <taxon>Desulfovibrionia</taxon>
        <taxon>Desulfovibrionales</taxon>
        <taxon>Desulfovibrionaceae</taxon>
        <taxon>Nitratidesulfovibrio</taxon>
    </lineage>
</organism>
<name>B8DPR2_NITV9</name>
<evidence type="ECO:0000256" key="3">
    <source>
        <dbReference type="ARBA" id="ARBA00022475"/>
    </source>
</evidence>
<dbReference type="PROSITE" id="PS50887">
    <property type="entry name" value="GGDEF"/>
    <property type="match status" value="1"/>
</dbReference>
<evidence type="ECO:0000256" key="9">
    <source>
        <dbReference type="SAM" id="Phobius"/>
    </source>
</evidence>
<dbReference type="Gene3D" id="3.30.70.270">
    <property type="match status" value="1"/>
</dbReference>
<evidence type="ECO:0000313" key="12">
    <source>
        <dbReference type="EMBL" id="ACL07969.1"/>
    </source>
</evidence>
<dbReference type="NCBIfam" id="TIGR00254">
    <property type="entry name" value="GGDEF"/>
    <property type="match status" value="1"/>
</dbReference>
<feature type="region of interest" description="Disordered" evidence="8">
    <location>
        <begin position="528"/>
        <end position="552"/>
    </location>
</feature>
<dbReference type="InterPro" id="IPR029787">
    <property type="entry name" value="Nucleotide_cyclase"/>
</dbReference>
<proteinExistence type="predicted"/>
<dbReference type="Pfam" id="PF02743">
    <property type="entry name" value="dCache_1"/>
    <property type="match status" value="1"/>
</dbReference>
<accession>B8DPR2</accession>
<dbReference type="PANTHER" id="PTHR45138">
    <property type="entry name" value="REGULATORY COMPONENTS OF SENSORY TRANSDUCTION SYSTEM"/>
    <property type="match status" value="1"/>
</dbReference>
<dbReference type="CDD" id="cd01949">
    <property type="entry name" value="GGDEF"/>
    <property type="match status" value="1"/>
</dbReference>
<dbReference type="InterPro" id="IPR003660">
    <property type="entry name" value="HAMP_dom"/>
</dbReference>
<keyword evidence="5 9" id="KW-1133">Transmembrane helix</keyword>
<evidence type="ECO:0000256" key="6">
    <source>
        <dbReference type="ARBA" id="ARBA00023136"/>
    </source>
</evidence>
<dbReference type="STRING" id="883.DvMF_1014"/>
<dbReference type="Pfam" id="PF00990">
    <property type="entry name" value="GGDEF"/>
    <property type="match status" value="1"/>
</dbReference>
<dbReference type="InterPro" id="IPR043128">
    <property type="entry name" value="Rev_trsase/Diguanyl_cyclase"/>
</dbReference>
<dbReference type="CDD" id="cd12914">
    <property type="entry name" value="PDC1_DGC_like"/>
    <property type="match status" value="1"/>
</dbReference>
<evidence type="ECO:0000256" key="5">
    <source>
        <dbReference type="ARBA" id="ARBA00022989"/>
    </source>
</evidence>
<dbReference type="SUPFAM" id="SSF103190">
    <property type="entry name" value="Sensory domain-like"/>
    <property type="match status" value="1"/>
</dbReference>
<evidence type="ECO:0000259" key="10">
    <source>
        <dbReference type="PROSITE" id="PS50885"/>
    </source>
</evidence>
<dbReference type="HOGENOM" id="CLU_000445_134_4_7"/>
<evidence type="ECO:0000256" key="4">
    <source>
        <dbReference type="ARBA" id="ARBA00022692"/>
    </source>
</evidence>
<gene>
    <name evidence="12" type="ordered locus">DvMF_1014</name>
</gene>
<dbReference type="GO" id="GO:0007165">
    <property type="term" value="P:signal transduction"/>
    <property type="evidence" value="ECO:0007669"/>
    <property type="project" value="InterPro"/>
</dbReference>
<dbReference type="InterPro" id="IPR000160">
    <property type="entry name" value="GGDEF_dom"/>
</dbReference>
<dbReference type="FunFam" id="3.30.70.270:FF:000001">
    <property type="entry name" value="Diguanylate cyclase domain protein"/>
    <property type="match status" value="1"/>
</dbReference>
<keyword evidence="3" id="KW-1003">Cell membrane</keyword>
<sequence>MRPGRTIKAELRFHSLLLILLPLALSLAAFYGVLRTEGLRKAQGEMQAELRHHRFDVERWLGYRLADVVHVSRTDAVRTMDLPAMARDFHAFLDSHGDFRSLVYVNAAGRTVLDFDMPEGGVDISDREYFLRGRQGQPFISRVLTGRTSGKSIVIFSSPVLNPQGDFAGLVFGVVRINELLEMVSSLRRTPVDPSFLVDASTGVPLLAPEDARSIPLPSLDAPIDGPAIYRNRDDAEVLGVGLPLKNGEWLLVQERAVGDILGDMHRLLLLLLAVSGLTIAVCTPFLLRLARRVTGPVERISAMSERIMAGEYGNACPGLDVAAMPPELERLYRNFCRMAERIGTHVGELERLSGTDELTGLANRRLLADAGARIVSICRRAGQPCACLMLDLDHFKHINDVHGHATGDEVLRRLAAAIMATVRSSDFAVRMGGEEFAIIAPNTDATHAMALAERLRRNVERIDLRQADMPVPVAISVGVAGMTVTPRYGAGPLEDLLARADHALYRAKQAGRNRVVLWDDAERAGGEAWGAQGDEGQEQGVARLRGPLSGS</sequence>
<dbReference type="Gene3D" id="6.10.340.10">
    <property type="match status" value="1"/>
</dbReference>
<dbReference type="GO" id="GO:0005886">
    <property type="term" value="C:plasma membrane"/>
    <property type="evidence" value="ECO:0007669"/>
    <property type="project" value="UniProtKB-SubCell"/>
</dbReference>
<dbReference type="InterPro" id="IPR029151">
    <property type="entry name" value="Sensor-like_sf"/>
</dbReference>
<dbReference type="GO" id="GO:0052621">
    <property type="term" value="F:diguanylate cyclase activity"/>
    <property type="evidence" value="ECO:0007669"/>
    <property type="project" value="UniProtKB-EC"/>
</dbReference>
<dbReference type="eggNOG" id="COG3706">
    <property type="taxonomic scope" value="Bacteria"/>
</dbReference>
<evidence type="ECO:0000256" key="1">
    <source>
        <dbReference type="ARBA" id="ARBA00004651"/>
    </source>
</evidence>
<evidence type="ECO:0000256" key="8">
    <source>
        <dbReference type="SAM" id="MobiDB-lite"/>
    </source>
</evidence>
<dbReference type="KEGG" id="dvm:DvMF_1014"/>
<reference evidence="12" key="1">
    <citation type="submission" date="2008-10" db="EMBL/GenBank/DDBJ databases">
        <title>Complete sequence of Desulfovibrio vulgaris str. 'Miyazaki F'.</title>
        <authorList>
            <person name="Lucas S."/>
            <person name="Copeland A."/>
            <person name="Lapidus A."/>
            <person name="Glavina del Rio T."/>
            <person name="Dalin E."/>
            <person name="Tice H."/>
            <person name="Bruce D."/>
            <person name="Goodwin L."/>
            <person name="Pitluck S."/>
            <person name="Sims D."/>
            <person name="Brettin T."/>
            <person name="Detter J.C."/>
            <person name="Han C."/>
            <person name="Larimer F."/>
            <person name="Land M."/>
            <person name="Hauser L."/>
            <person name="Kyrpides N."/>
            <person name="Mikhailova N."/>
            <person name="Hazen T.C."/>
            <person name="Richardson P."/>
        </authorList>
    </citation>
    <scope>NUCLEOTIDE SEQUENCE</scope>
    <source>
        <strain evidence="12">Miyazaki F</strain>
    </source>
</reference>
<dbReference type="AlphaFoldDB" id="B8DPR2"/>
<dbReference type="OrthoDB" id="9813903at2"/>
<feature type="domain" description="GGDEF" evidence="11">
    <location>
        <begin position="384"/>
        <end position="521"/>
    </location>
</feature>
<dbReference type="PANTHER" id="PTHR45138:SF9">
    <property type="entry name" value="DIGUANYLATE CYCLASE DGCM-RELATED"/>
    <property type="match status" value="1"/>
</dbReference>
<dbReference type="EMBL" id="CP001197">
    <property type="protein sequence ID" value="ACL07969.1"/>
    <property type="molecule type" value="Genomic_DNA"/>
</dbReference>
<evidence type="ECO:0000256" key="7">
    <source>
        <dbReference type="ARBA" id="ARBA00034247"/>
    </source>
</evidence>
<dbReference type="GO" id="GO:1902201">
    <property type="term" value="P:negative regulation of bacterial-type flagellum-dependent cell motility"/>
    <property type="evidence" value="ECO:0007669"/>
    <property type="project" value="TreeGrafter"/>
</dbReference>
<dbReference type="EC" id="2.7.7.65" evidence="2"/>
<dbReference type="SUPFAM" id="SSF55073">
    <property type="entry name" value="Nucleotide cyclase"/>
    <property type="match status" value="1"/>
</dbReference>
<keyword evidence="6 9" id="KW-0472">Membrane</keyword>
<keyword evidence="4 9" id="KW-0812">Transmembrane</keyword>
<protein>
    <recommendedName>
        <fullName evidence="2">diguanylate cyclase</fullName>
        <ecNumber evidence="2">2.7.7.65</ecNumber>
    </recommendedName>
</protein>
<dbReference type="GO" id="GO:0043709">
    <property type="term" value="P:cell adhesion involved in single-species biofilm formation"/>
    <property type="evidence" value="ECO:0007669"/>
    <property type="project" value="TreeGrafter"/>
</dbReference>